<dbReference type="EMBL" id="VSWD01000012">
    <property type="protein sequence ID" value="KAK3086224.1"/>
    <property type="molecule type" value="Genomic_DNA"/>
</dbReference>
<evidence type="ECO:0000256" key="1">
    <source>
        <dbReference type="SAM" id="MobiDB-lite"/>
    </source>
</evidence>
<reference evidence="2" key="1">
    <citation type="submission" date="2019-08" db="EMBL/GenBank/DDBJ databases">
        <title>The improved chromosome-level genome for the pearl oyster Pinctada fucata martensii using PacBio sequencing and Hi-C.</title>
        <authorList>
            <person name="Zheng Z."/>
        </authorList>
    </citation>
    <scope>NUCLEOTIDE SEQUENCE</scope>
    <source>
        <strain evidence="2">ZZ-2019</strain>
        <tissue evidence="2">Adductor muscle</tissue>
    </source>
</reference>
<protein>
    <recommendedName>
        <fullName evidence="4">Cappuccino-like protein</fullName>
    </recommendedName>
</protein>
<keyword evidence="3" id="KW-1185">Reference proteome</keyword>
<accession>A0AA88XZD7</accession>
<dbReference type="PANTHER" id="PTHR16230:SF3">
    <property type="entry name" value="BIOGENESIS OF LYSOSOMAL ORGANELLES COMPLEX-1, SUBUNIT 4, CAPPUCCINO"/>
    <property type="match status" value="1"/>
</dbReference>
<dbReference type="AlphaFoldDB" id="A0AA88XZD7"/>
<evidence type="ECO:0008006" key="4">
    <source>
        <dbReference type="Google" id="ProtNLM"/>
    </source>
</evidence>
<organism evidence="2 3">
    <name type="scientific">Pinctada imbricata</name>
    <name type="common">Atlantic pearl-oyster</name>
    <name type="synonym">Pinctada martensii</name>
    <dbReference type="NCBI Taxonomy" id="66713"/>
    <lineage>
        <taxon>Eukaryota</taxon>
        <taxon>Metazoa</taxon>
        <taxon>Spiralia</taxon>
        <taxon>Lophotrochozoa</taxon>
        <taxon>Mollusca</taxon>
        <taxon>Bivalvia</taxon>
        <taxon>Autobranchia</taxon>
        <taxon>Pteriomorphia</taxon>
        <taxon>Pterioida</taxon>
        <taxon>Pterioidea</taxon>
        <taxon>Pteriidae</taxon>
        <taxon>Pinctada</taxon>
    </lineage>
</organism>
<dbReference type="GO" id="GO:0031083">
    <property type="term" value="C:BLOC-1 complex"/>
    <property type="evidence" value="ECO:0007669"/>
    <property type="project" value="TreeGrafter"/>
</dbReference>
<dbReference type="InterPro" id="IPR024857">
    <property type="entry name" value="Cappuccino"/>
</dbReference>
<feature type="compositionally biased region" description="Basic and acidic residues" evidence="1">
    <location>
        <begin position="164"/>
        <end position="184"/>
    </location>
</feature>
<feature type="region of interest" description="Disordered" evidence="1">
    <location>
        <begin position="159"/>
        <end position="204"/>
    </location>
</feature>
<name>A0AA88XZD7_PINIB</name>
<comment type="caution">
    <text evidence="2">The sequence shown here is derived from an EMBL/GenBank/DDBJ whole genome shotgun (WGS) entry which is preliminary data.</text>
</comment>
<gene>
    <name evidence="2" type="ORF">FSP39_015430</name>
</gene>
<dbReference type="PANTHER" id="PTHR16230">
    <property type="entry name" value="CAPPUCCINO"/>
    <property type="match status" value="1"/>
</dbReference>
<evidence type="ECO:0000313" key="3">
    <source>
        <dbReference type="Proteomes" id="UP001186944"/>
    </source>
</evidence>
<feature type="compositionally biased region" description="Polar residues" evidence="1">
    <location>
        <begin position="185"/>
        <end position="196"/>
    </location>
</feature>
<sequence length="204" mass="23234">MEEETFEIIEEKKTNSEVLEEAVVQYVEYIDVDSKKEQEKFNETVEEMLTKLDEFCTLVDMVRGDTSICLAETLPKIQAKCEDMRKTFNRIDQLEEFVGVVRDHVSAMEECVNKAEDRMGSFSGLKKMLSSFVTTKKANAKDDKGSKFESPPIFKTSEYLKSTQVKEKSKTENVKTQEASKTDSNKSTTTQRTISAEESPDSKS</sequence>
<proteinExistence type="predicted"/>
<dbReference type="Proteomes" id="UP001186944">
    <property type="component" value="Unassembled WGS sequence"/>
</dbReference>
<evidence type="ECO:0000313" key="2">
    <source>
        <dbReference type="EMBL" id="KAK3086224.1"/>
    </source>
</evidence>